<protein>
    <submittedName>
        <fullName evidence="2">DUF3305 domain-containing protein</fullName>
    </submittedName>
</protein>
<dbReference type="EMBL" id="JAAQPH010000009">
    <property type="protein sequence ID" value="NIA69517.1"/>
    <property type="molecule type" value="Genomic_DNA"/>
</dbReference>
<dbReference type="Pfam" id="PF11749">
    <property type="entry name" value="DUF3305"/>
    <property type="match status" value="1"/>
</dbReference>
<dbReference type="RefSeq" id="WP_167225206.1">
    <property type="nucleotide sequence ID" value="NZ_JAAQPH010000009.1"/>
</dbReference>
<proteinExistence type="predicted"/>
<name>A0A967EY09_9PROT</name>
<sequence>MDTSEVLPLGVVVERRRIDNPWKDFAWRPVAVIPGAPPLDPEAAWKVLREGEDWIHYHCGTLPLELFRRETEGYKVNLTQDPPQIFVLLRSDDDPDSRHDFLPFLVTASPYEAQDYLDSGEEIVEGVTMPADLIAFVQAFIDTHHVDEVFHKRRRQKARSGDDAFSRRPPIDTARAGRRTSD</sequence>
<evidence type="ECO:0000313" key="2">
    <source>
        <dbReference type="EMBL" id="NIA69517.1"/>
    </source>
</evidence>
<dbReference type="Proteomes" id="UP000761264">
    <property type="component" value="Unassembled WGS sequence"/>
</dbReference>
<comment type="caution">
    <text evidence="2">The sequence shown here is derived from an EMBL/GenBank/DDBJ whole genome shotgun (WGS) entry which is preliminary data.</text>
</comment>
<organism evidence="2 3">
    <name type="scientific">Pelagibius litoralis</name>
    <dbReference type="NCBI Taxonomy" id="374515"/>
    <lineage>
        <taxon>Bacteria</taxon>
        <taxon>Pseudomonadati</taxon>
        <taxon>Pseudomonadota</taxon>
        <taxon>Alphaproteobacteria</taxon>
        <taxon>Rhodospirillales</taxon>
        <taxon>Rhodovibrionaceae</taxon>
        <taxon>Pelagibius</taxon>
    </lineage>
</organism>
<dbReference type="InterPro" id="IPR021736">
    <property type="entry name" value="DUF3305"/>
</dbReference>
<feature type="compositionally biased region" description="Basic and acidic residues" evidence="1">
    <location>
        <begin position="159"/>
        <end position="170"/>
    </location>
</feature>
<evidence type="ECO:0000313" key="3">
    <source>
        <dbReference type="Proteomes" id="UP000761264"/>
    </source>
</evidence>
<feature type="region of interest" description="Disordered" evidence="1">
    <location>
        <begin position="152"/>
        <end position="182"/>
    </location>
</feature>
<accession>A0A967EY09</accession>
<reference evidence="2" key="1">
    <citation type="submission" date="2020-03" db="EMBL/GenBank/DDBJ databases">
        <title>Genome of Pelagibius litoralis DSM 21314T.</title>
        <authorList>
            <person name="Wang G."/>
        </authorList>
    </citation>
    <scope>NUCLEOTIDE SEQUENCE</scope>
    <source>
        <strain evidence="2">DSM 21314</strain>
    </source>
</reference>
<gene>
    <name evidence="2" type="ORF">HBA54_13025</name>
</gene>
<keyword evidence="3" id="KW-1185">Reference proteome</keyword>
<evidence type="ECO:0000256" key="1">
    <source>
        <dbReference type="SAM" id="MobiDB-lite"/>
    </source>
</evidence>
<dbReference type="AlphaFoldDB" id="A0A967EY09"/>